<organism evidence="2 3">
    <name type="scientific">Brachypteracias leptosomus</name>
    <name type="common">short-legged ground-roller</name>
    <dbReference type="NCBI Taxonomy" id="135165"/>
    <lineage>
        <taxon>Eukaryota</taxon>
        <taxon>Metazoa</taxon>
        <taxon>Chordata</taxon>
        <taxon>Craniata</taxon>
        <taxon>Vertebrata</taxon>
        <taxon>Euteleostomi</taxon>
        <taxon>Archelosauria</taxon>
        <taxon>Archosauria</taxon>
        <taxon>Dinosauria</taxon>
        <taxon>Saurischia</taxon>
        <taxon>Theropoda</taxon>
        <taxon>Coelurosauria</taxon>
        <taxon>Aves</taxon>
        <taxon>Neognathae</taxon>
        <taxon>Neoaves</taxon>
        <taxon>Telluraves</taxon>
        <taxon>Coraciimorphae</taxon>
        <taxon>Coraciiformes</taxon>
        <taxon>Brachypteraciidae</taxon>
        <taxon>Brachypteracias</taxon>
    </lineage>
</organism>
<feature type="compositionally biased region" description="Basic and acidic residues" evidence="1">
    <location>
        <begin position="342"/>
        <end position="355"/>
    </location>
</feature>
<feature type="compositionally biased region" description="Basic and acidic residues" evidence="1">
    <location>
        <begin position="201"/>
        <end position="214"/>
    </location>
</feature>
<feature type="compositionally biased region" description="Basic and acidic residues" evidence="1">
    <location>
        <begin position="241"/>
        <end position="250"/>
    </location>
</feature>
<dbReference type="Proteomes" id="UP000520535">
    <property type="component" value="Unassembled WGS sequence"/>
</dbReference>
<feature type="compositionally biased region" description="Low complexity" evidence="1">
    <location>
        <begin position="28"/>
        <end position="39"/>
    </location>
</feature>
<dbReference type="EMBL" id="VYZX01032680">
    <property type="protein sequence ID" value="NXS63828.1"/>
    <property type="molecule type" value="Genomic_DNA"/>
</dbReference>
<protein>
    <submittedName>
        <fullName evidence="2">GP179 protein</fullName>
    </submittedName>
</protein>
<sequence>GVTGPDGELEGDIHPQDHAELEQPQAKPITSSPHPSTTSVRRAAAEKPGAEGCPQGAPGVPSGRGALLRQEAMASQEDSGVSPGQESPGKVLGKGGSQPEPLGTGESWGMKKVPPRSWSTEVAPAVVGKAGRAVGRQAEVCPWEAQADPSIKMEICPWEESGDKHRELEKPPGKGSSERDPQHLLGTEKPATKPPEMLKVAPEKAESEEGRRNEVCPWESGEGGRSRAEICPWDAEGAQPEQERQEGERRHLSKSIRPTSLGLLRGRESRRNLQRGSPQPGQGEEQPSTGLPALPKTSAKQGGAIENRKINICPWEVEGEPPARAEICPWEEPPAPPGQERPSQDTRGTTRRETKPGAGGLD</sequence>
<keyword evidence="3" id="KW-1185">Reference proteome</keyword>
<gene>
    <name evidence="2" type="primary">Gpr179_0</name>
    <name evidence="2" type="ORF">BRALEP_R14591</name>
</gene>
<name>A0A7L2W1T1_9AVES</name>
<feature type="compositionally biased region" description="Basic and acidic residues" evidence="1">
    <location>
        <begin position="161"/>
        <end position="182"/>
    </location>
</feature>
<feature type="compositionally biased region" description="Polar residues" evidence="1">
    <location>
        <begin position="274"/>
        <end position="289"/>
    </location>
</feature>
<accession>A0A7L2W1T1</accession>
<dbReference type="AlphaFoldDB" id="A0A7L2W1T1"/>
<feature type="non-terminal residue" evidence="2">
    <location>
        <position position="1"/>
    </location>
</feature>
<comment type="caution">
    <text evidence="2">The sequence shown here is derived from an EMBL/GenBank/DDBJ whole genome shotgun (WGS) entry which is preliminary data.</text>
</comment>
<evidence type="ECO:0000256" key="1">
    <source>
        <dbReference type="SAM" id="MobiDB-lite"/>
    </source>
</evidence>
<evidence type="ECO:0000313" key="2">
    <source>
        <dbReference type="EMBL" id="NXS63828.1"/>
    </source>
</evidence>
<proteinExistence type="predicted"/>
<feature type="non-terminal residue" evidence="2">
    <location>
        <position position="362"/>
    </location>
</feature>
<dbReference type="OrthoDB" id="5823771at2759"/>
<reference evidence="2 3" key="1">
    <citation type="submission" date="2019-09" db="EMBL/GenBank/DDBJ databases">
        <title>Bird 10,000 Genomes (B10K) Project - Family phase.</title>
        <authorList>
            <person name="Zhang G."/>
        </authorList>
    </citation>
    <scope>NUCLEOTIDE SEQUENCE [LARGE SCALE GENOMIC DNA]</scope>
    <source>
        <strain evidence="2">B10K-DU-012-52</strain>
    </source>
</reference>
<feature type="region of interest" description="Disordered" evidence="1">
    <location>
        <begin position="144"/>
        <end position="362"/>
    </location>
</feature>
<evidence type="ECO:0000313" key="3">
    <source>
        <dbReference type="Proteomes" id="UP000520535"/>
    </source>
</evidence>
<feature type="compositionally biased region" description="Basic and acidic residues" evidence="1">
    <location>
        <begin position="11"/>
        <end position="21"/>
    </location>
</feature>
<feature type="compositionally biased region" description="Polar residues" evidence="1">
    <location>
        <begin position="76"/>
        <end position="85"/>
    </location>
</feature>
<feature type="region of interest" description="Disordered" evidence="1">
    <location>
        <begin position="1"/>
        <end position="124"/>
    </location>
</feature>